<proteinExistence type="predicted"/>
<accession>A0A246RM90</accession>
<reference evidence="1 2" key="1">
    <citation type="submission" date="2017-03" db="EMBL/GenBank/DDBJ databases">
        <title>Whole genome sequence of Micromonospora wenchangensis, isolated from mangrove soil.</title>
        <authorList>
            <person name="Yang H."/>
        </authorList>
    </citation>
    <scope>NUCLEOTIDE SEQUENCE [LARGE SCALE GENOMIC DNA]</scope>
    <source>
        <strain evidence="1 2">CCTCC AA 2012002</strain>
    </source>
</reference>
<dbReference type="EMBL" id="MZMV01000019">
    <property type="protein sequence ID" value="OWV07832.1"/>
    <property type="molecule type" value="Genomic_DNA"/>
</dbReference>
<dbReference type="AlphaFoldDB" id="A0A246RM90"/>
<evidence type="ECO:0000313" key="2">
    <source>
        <dbReference type="Proteomes" id="UP000197174"/>
    </source>
</evidence>
<name>A0A246RM90_9ACTN</name>
<keyword evidence="2" id="KW-1185">Reference proteome</keyword>
<organism evidence="1 2">
    <name type="scientific">Micromonospora wenchangensis</name>
    <dbReference type="NCBI Taxonomy" id="1185415"/>
    <lineage>
        <taxon>Bacteria</taxon>
        <taxon>Bacillati</taxon>
        <taxon>Actinomycetota</taxon>
        <taxon>Actinomycetes</taxon>
        <taxon>Micromonosporales</taxon>
        <taxon>Micromonosporaceae</taxon>
        <taxon>Micromonospora</taxon>
    </lineage>
</organism>
<evidence type="ECO:0000313" key="1">
    <source>
        <dbReference type="EMBL" id="OWV07832.1"/>
    </source>
</evidence>
<dbReference type="Proteomes" id="UP000197174">
    <property type="component" value="Unassembled WGS sequence"/>
</dbReference>
<sequence length="222" mass="24782">MLVDTERTTEALQRYVLEPGEATERVWVGPESVTVRTARFRYLARPARWAVADEEWVADAVRVVAARQPIFVTHALLLTVSGGTLHLNRPEVMGELGRRVGAGLDPLAYAELLGELYSTWEIDGPVVRPFSVTEGTRAGWLVRDPDHFTRVLAVPDAPAVTSPTFVPDPDGGWTLRFFSHNHYLLEVRSAVDVYRWTVTGGPDRAATWARETVAERVERPLP</sequence>
<comment type="caution">
    <text evidence="1">The sequence shown here is derived from an EMBL/GenBank/DDBJ whole genome shotgun (WGS) entry which is preliminary data.</text>
</comment>
<gene>
    <name evidence="1" type="ORF">B5D80_13585</name>
</gene>
<protein>
    <submittedName>
        <fullName evidence="1">Uncharacterized protein</fullName>
    </submittedName>
</protein>